<dbReference type="Proteomes" id="UP001165413">
    <property type="component" value="Unassembled WGS sequence"/>
</dbReference>
<dbReference type="InterPro" id="IPR052048">
    <property type="entry name" value="ST_Response_Regulator"/>
</dbReference>
<dbReference type="GO" id="GO:0000160">
    <property type="term" value="P:phosphorelay signal transduction system"/>
    <property type="evidence" value="ECO:0007669"/>
    <property type="project" value="InterPro"/>
</dbReference>
<dbReference type="Gene3D" id="3.40.50.2300">
    <property type="match status" value="1"/>
</dbReference>
<name>A0AA41WZ46_9ALTE</name>
<keyword evidence="4" id="KW-1185">Reference proteome</keyword>
<evidence type="ECO:0000256" key="1">
    <source>
        <dbReference type="PROSITE-ProRule" id="PRU00169"/>
    </source>
</evidence>
<dbReference type="PANTHER" id="PTHR43228:SF1">
    <property type="entry name" value="TWO-COMPONENT RESPONSE REGULATOR ARR22"/>
    <property type="match status" value="1"/>
</dbReference>
<dbReference type="RefSeq" id="WP_254101229.1">
    <property type="nucleotide sequence ID" value="NZ_JANATA010000016.1"/>
</dbReference>
<feature type="modified residue" description="4-aspartylphosphate" evidence="1">
    <location>
        <position position="52"/>
    </location>
</feature>
<organism evidence="3 4">
    <name type="scientific">Opacimonas viscosa</name>
    <dbReference type="NCBI Taxonomy" id="2961944"/>
    <lineage>
        <taxon>Bacteria</taxon>
        <taxon>Pseudomonadati</taxon>
        <taxon>Pseudomonadota</taxon>
        <taxon>Gammaproteobacteria</taxon>
        <taxon>Alteromonadales</taxon>
        <taxon>Alteromonadaceae</taxon>
        <taxon>Opacimonas</taxon>
    </lineage>
</organism>
<dbReference type="AlphaFoldDB" id="A0AA41WZ46"/>
<evidence type="ECO:0000313" key="3">
    <source>
        <dbReference type="EMBL" id="MCP3429184.1"/>
    </source>
</evidence>
<dbReference type="PROSITE" id="PS50110">
    <property type="entry name" value="RESPONSE_REGULATORY"/>
    <property type="match status" value="1"/>
</dbReference>
<dbReference type="InterPro" id="IPR011006">
    <property type="entry name" value="CheY-like_superfamily"/>
</dbReference>
<evidence type="ECO:0000259" key="2">
    <source>
        <dbReference type="PROSITE" id="PS50110"/>
    </source>
</evidence>
<accession>A0AA41WZ46</accession>
<dbReference type="InterPro" id="IPR001789">
    <property type="entry name" value="Sig_transdc_resp-reg_receiver"/>
</dbReference>
<dbReference type="EMBL" id="JANATA010000016">
    <property type="protein sequence ID" value="MCP3429184.1"/>
    <property type="molecule type" value="Genomic_DNA"/>
</dbReference>
<comment type="caution">
    <text evidence="3">The sequence shown here is derived from an EMBL/GenBank/DDBJ whole genome shotgun (WGS) entry which is preliminary data.</text>
</comment>
<protein>
    <submittedName>
        <fullName evidence="3">Response regulator</fullName>
    </submittedName>
</protein>
<dbReference type="PANTHER" id="PTHR43228">
    <property type="entry name" value="TWO-COMPONENT RESPONSE REGULATOR"/>
    <property type="match status" value="1"/>
</dbReference>
<dbReference type="SMART" id="SM00448">
    <property type="entry name" value="REC"/>
    <property type="match status" value="1"/>
</dbReference>
<evidence type="ECO:0000313" key="4">
    <source>
        <dbReference type="Proteomes" id="UP001165413"/>
    </source>
</evidence>
<reference evidence="3" key="1">
    <citation type="submission" date="2022-07" db="EMBL/GenBank/DDBJ databases">
        <title>Characterization of the Novel Bacterium Alteromonas immobilis LMIT006 and Alteromonas gregis LMIT007.</title>
        <authorList>
            <person name="Lin X."/>
        </authorList>
    </citation>
    <scope>NUCLEOTIDE SEQUENCE</scope>
    <source>
        <strain evidence="3">LMIT007</strain>
    </source>
</reference>
<feature type="domain" description="Response regulatory" evidence="2">
    <location>
        <begin position="3"/>
        <end position="117"/>
    </location>
</feature>
<proteinExistence type="predicted"/>
<sequence length="118" mass="13082">MAKILVIDDSGFQRRSICKIIESLGHDTIQAENGQDALNQLQTLKVDCIFCDLLMPDVNGHQFLEAYAWKDEAAPVIVLSADKQESSYDMSIELGAKAMINKPAKLDKIEMALSKVLN</sequence>
<dbReference type="SUPFAM" id="SSF52172">
    <property type="entry name" value="CheY-like"/>
    <property type="match status" value="1"/>
</dbReference>
<gene>
    <name evidence="3" type="ORF">NLF92_09535</name>
</gene>
<dbReference type="Pfam" id="PF00072">
    <property type="entry name" value="Response_reg"/>
    <property type="match status" value="1"/>
</dbReference>
<keyword evidence="1" id="KW-0597">Phosphoprotein</keyword>